<organism evidence="2 3">
    <name type="scientific">Chara braunii</name>
    <name type="common">Braun's stonewort</name>
    <dbReference type="NCBI Taxonomy" id="69332"/>
    <lineage>
        <taxon>Eukaryota</taxon>
        <taxon>Viridiplantae</taxon>
        <taxon>Streptophyta</taxon>
        <taxon>Charophyceae</taxon>
        <taxon>Charales</taxon>
        <taxon>Characeae</taxon>
        <taxon>Chara</taxon>
    </lineage>
</organism>
<dbReference type="EMBL" id="BFEA01000149">
    <property type="protein sequence ID" value="GBG71556.1"/>
    <property type="molecule type" value="Genomic_DNA"/>
</dbReference>
<feature type="compositionally biased region" description="Basic and acidic residues" evidence="1">
    <location>
        <begin position="231"/>
        <end position="329"/>
    </location>
</feature>
<evidence type="ECO:0008006" key="4">
    <source>
        <dbReference type="Google" id="ProtNLM"/>
    </source>
</evidence>
<accession>A0A388KNC3</accession>
<keyword evidence="3" id="KW-1185">Reference proteome</keyword>
<feature type="non-terminal residue" evidence="2">
    <location>
        <position position="737"/>
    </location>
</feature>
<feature type="compositionally biased region" description="Acidic residues" evidence="1">
    <location>
        <begin position="172"/>
        <end position="182"/>
    </location>
</feature>
<evidence type="ECO:0000313" key="2">
    <source>
        <dbReference type="EMBL" id="GBG71556.1"/>
    </source>
</evidence>
<proteinExistence type="predicted"/>
<evidence type="ECO:0000256" key="1">
    <source>
        <dbReference type="SAM" id="MobiDB-lite"/>
    </source>
</evidence>
<dbReference type="Gramene" id="GBG71556">
    <property type="protein sequence ID" value="GBG71556"/>
    <property type="gene ID" value="CBR_g8974"/>
</dbReference>
<name>A0A388KNC3_CHABU</name>
<protein>
    <recommendedName>
        <fullName evidence="4">CCHC-type domain-containing protein</fullName>
    </recommendedName>
</protein>
<dbReference type="Proteomes" id="UP000265515">
    <property type="component" value="Unassembled WGS sequence"/>
</dbReference>
<gene>
    <name evidence="2" type="ORF">CBR_g8974</name>
</gene>
<evidence type="ECO:0000313" key="3">
    <source>
        <dbReference type="Proteomes" id="UP000265515"/>
    </source>
</evidence>
<feature type="region of interest" description="Disordered" evidence="1">
    <location>
        <begin position="713"/>
        <end position="737"/>
    </location>
</feature>
<reference evidence="2 3" key="1">
    <citation type="journal article" date="2018" name="Cell">
        <title>The Chara Genome: Secondary Complexity and Implications for Plant Terrestrialization.</title>
        <authorList>
            <person name="Nishiyama T."/>
            <person name="Sakayama H."/>
            <person name="Vries J.D."/>
            <person name="Buschmann H."/>
            <person name="Saint-Marcoux D."/>
            <person name="Ullrich K.K."/>
            <person name="Haas F.B."/>
            <person name="Vanderstraeten L."/>
            <person name="Becker D."/>
            <person name="Lang D."/>
            <person name="Vosolsobe S."/>
            <person name="Rombauts S."/>
            <person name="Wilhelmsson P.K.I."/>
            <person name="Janitza P."/>
            <person name="Kern R."/>
            <person name="Heyl A."/>
            <person name="Rumpler F."/>
            <person name="Villalobos L.I.A.C."/>
            <person name="Clay J.M."/>
            <person name="Skokan R."/>
            <person name="Toyoda A."/>
            <person name="Suzuki Y."/>
            <person name="Kagoshima H."/>
            <person name="Schijlen E."/>
            <person name="Tajeshwar N."/>
            <person name="Catarino B."/>
            <person name="Hetherington A.J."/>
            <person name="Saltykova A."/>
            <person name="Bonnot C."/>
            <person name="Breuninger H."/>
            <person name="Symeonidi A."/>
            <person name="Radhakrishnan G.V."/>
            <person name="Van Nieuwerburgh F."/>
            <person name="Deforce D."/>
            <person name="Chang C."/>
            <person name="Karol K.G."/>
            <person name="Hedrich R."/>
            <person name="Ulvskov P."/>
            <person name="Glockner G."/>
            <person name="Delwiche C.F."/>
            <person name="Petrasek J."/>
            <person name="Van de Peer Y."/>
            <person name="Friml J."/>
            <person name="Beilby M."/>
            <person name="Dolan L."/>
            <person name="Kohara Y."/>
            <person name="Sugano S."/>
            <person name="Fujiyama A."/>
            <person name="Delaux P.-M."/>
            <person name="Quint M."/>
            <person name="TheiBen G."/>
            <person name="Hagemann M."/>
            <person name="Harholt J."/>
            <person name="Dunand C."/>
            <person name="Zachgo S."/>
            <person name="Langdale J."/>
            <person name="Maumus F."/>
            <person name="Straeten D.V.D."/>
            <person name="Gould S.B."/>
            <person name="Rensing S.A."/>
        </authorList>
    </citation>
    <scope>NUCLEOTIDE SEQUENCE [LARGE SCALE GENOMIC DNA]</scope>
    <source>
        <strain evidence="2 3">S276</strain>
    </source>
</reference>
<feature type="region of interest" description="Disordered" evidence="1">
    <location>
        <begin position="231"/>
        <end position="344"/>
    </location>
</feature>
<feature type="region of interest" description="Disordered" evidence="1">
    <location>
        <begin position="149"/>
        <end position="189"/>
    </location>
</feature>
<comment type="caution">
    <text evidence="2">The sequence shown here is derived from an EMBL/GenBank/DDBJ whole genome shotgun (WGS) entry which is preliminary data.</text>
</comment>
<dbReference type="AlphaFoldDB" id="A0A388KNC3"/>
<sequence length="737" mass="83707">MNVAAEAGGDWAKFKAEMQRRFKLGDGLLTKTNLEMLESDEFSTVGAFATAFEKIAKKVPGLAEEEQCTTLLWHFKNWEASSLTKKAVPGNKLTWAAIKEGVIEGELDQVDIFQMRQAKKKRKALDATTSDGRDFKKMIKDAVAQLDAEKEDKRKTMAAPQTQGKAKKAVVQEEEEEEEEEPEPSKHATFPIESFLKIWRRQDLETELTFEELLDLRARQIGVIEDRIEEAASKTEDSRTKDKFRWDKMARVRKEPLKEDQPMTEARPEEPHESPRQEMDEDQAAKEKEFERQERSAREQEIRAEIRRKNLEELHKRTEQGERPVNLKDRKGKSVSSQQEEDPPLLSEAWENFDKLMETAKGPGAHQQEMGVKLVFADLLTLKGVMKDGFAAAKASDQKVGERLTKVARKAYGQGVEWEREIKDLKESQERQDRELDAMKVELEKAWAGNEAIRLVNQTLSKGNDVLRAYLQTQQTSFQAKEAEWEKRIKELETKVEQRTPTTLVDWTEVQGFEMKRLPAEDTFKSHRVEEKADLQEGEDVPLLDKEMLQPEEVSAKEEANGEESEWQMPSIVALQRAHEGLGAAQQAETARDERMLPIAQEVVEEQVVKRVEVEAEQGAGLEEALGSWATGSGSEARVSGPVIQEGDRVVCPIPSETPQQEVTSEITTVLPSIPSQEEEKTIQKKTGKCFYCKRGEHRVDDCPKSLKDEAAGLGTRESSGKWIDKNGLQVHKGRDV</sequence>